<keyword evidence="2" id="KW-0548">Nucleotidyltransferase</keyword>
<sequence>MESTSRGSFLKSKANTYVCSGHIVHYDPKLKTIVATDASNTELEAAMFQIQNEGTRSPVYHASKSLTAVEQNYPAIKNETLAMAWACKKLDQFLKRLPFTLETNHKPLVKLMGEKNLDQAPARIL</sequence>
<dbReference type="Gene3D" id="3.10.20.370">
    <property type="match status" value="1"/>
</dbReference>
<keyword evidence="6" id="KW-0695">RNA-directed DNA polymerase</keyword>
<dbReference type="GO" id="GO:0016787">
    <property type="term" value="F:hydrolase activity"/>
    <property type="evidence" value="ECO:0007669"/>
    <property type="project" value="UniProtKB-KW"/>
</dbReference>
<gene>
    <name evidence="8" type="ORF">EB796_015872</name>
</gene>
<accession>A0A7J7JJL6</accession>
<keyword evidence="9" id="KW-1185">Reference proteome</keyword>
<dbReference type="InterPro" id="IPR050951">
    <property type="entry name" value="Retrovirus_Pol_polyprotein"/>
</dbReference>
<dbReference type="Pfam" id="PF17917">
    <property type="entry name" value="RT_RNaseH"/>
    <property type="match status" value="1"/>
</dbReference>
<dbReference type="PANTHER" id="PTHR37984:SF9">
    <property type="entry name" value="INTEGRASE CATALYTIC DOMAIN-CONTAINING PROTEIN"/>
    <property type="match status" value="1"/>
</dbReference>
<dbReference type="GO" id="GO:0003964">
    <property type="term" value="F:RNA-directed DNA polymerase activity"/>
    <property type="evidence" value="ECO:0007669"/>
    <property type="project" value="UniProtKB-KW"/>
</dbReference>
<evidence type="ECO:0000313" key="8">
    <source>
        <dbReference type="EMBL" id="KAF6025821.1"/>
    </source>
</evidence>
<keyword evidence="4" id="KW-0255">Endonuclease</keyword>
<protein>
    <recommendedName>
        <fullName evidence="7">Reverse transcriptase RNase H-like domain-containing protein</fullName>
    </recommendedName>
</protein>
<dbReference type="OrthoDB" id="6139267at2759"/>
<organism evidence="8 9">
    <name type="scientific">Bugula neritina</name>
    <name type="common">Brown bryozoan</name>
    <name type="synonym">Sertularia neritina</name>
    <dbReference type="NCBI Taxonomy" id="10212"/>
    <lineage>
        <taxon>Eukaryota</taxon>
        <taxon>Metazoa</taxon>
        <taxon>Spiralia</taxon>
        <taxon>Lophotrochozoa</taxon>
        <taxon>Bryozoa</taxon>
        <taxon>Gymnolaemata</taxon>
        <taxon>Cheilostomatida</taxon>
        <taxon>Flustrina</taxon>
        <taxon>Buguloidea</taxon>
        <taxon>Bugulidae</taxon>
        <taxon>Bugula</taxon>
    </lineage>
</organism>
<evidence type="ECO:0000256" key="2">
    <source>
        <dbReference type="ARBA" id="ARBA00022695"/>
    </source>
</evidence>
<evidence type="ECO:0000259" key="7">
    <source>
        <dbReference type="Pfam" id="PF17917"/>
    </source>
</evidence>
<keyword evidence="5" id="KW-0378">Hydrolase</keyword>
<evidence type="ECO:0000256" key="1">
    <source>
        <dbReference type="ARBA" id="ARBA00022679"/>
    </source>
</evidence>
<evidence type="ECO:0000313" key="9">
    <source>
        <dbReference type="Proteomes" id="UP000593567"/>
    </source>
</evidence>
<name>A0A7J7JJL6_BUGNE</name>
<evidence type="ECO:0000256" key="3">
    <source>
        <dbReference type="ARBA" id="ARBA00022722"/>
    </source>
</evidence>
<dbReference type="GO" id="GO:0004519">
    <property type="term" value="F:endonuclease activity"/>
    <property type="evidence" value="ECO:0007669"/>
    <property type="project" value="UniProtKB-KW"/>
</dbReference>
<dbReference type="InterPro" id="IPR041373">
    <property type="entry name" value="RT_RNaseH"/>
</dbReference>
<dbReference type="EMBL" id="VXIV02002429">
    <property type="protein sequence ID" value="KAF6025821.1"/>
    <property type="molecule type" value="Genomic_DNA"/>
</dbReference>
<dbReference type="Proteomes" id="UP000593567">
    <property type="component" value="Unassembled WGS sequence"/>
</dbReference>
<reference evidence="8" key="1">
    <citation type="submission" date="2020-06" db="EMBL/GenBank/DDBJ databases">
        <title>Draft genome of Bugula neritina, a colonial animal packing powerful symbionts and potential medicines.</title>
        <authorList>
            <person name="Rayko M."/>
        </authorList>
    </citation>
    <scope>NUCLEOTIDE SEQUENCE [LARGE SCALE GENOMIC DNA]</scope>
    <source>
        <strain evidence="8">Kwan_BN1</strain>
    </source>
</reference>
<keyword evidence="1" id="KW-0808">Transferase</keyword>
<feature type="domain" description="Reverse transcriptase RNase H-like" evidence="7">
    <location>
        <begin position="27"/>
        <end position="119"/>
    </location>
</feature>
<evidence type="ECO:0000256" key="4">
    <source>
        <dbReference type="ARBA" id="ARBA00022759"/>
    </source>
</evidence>
<evidence type="ECO:0000256" key="6">
    <source>
        <dbReference type="ARBA" id="ARBA00022918"/>
    </source>
</evidence>
<dbReference type="PANTHER" id="PTHR37984">
    <property type="entry name" value="PROTEIN CBG26694"/>
    <property type="match status" value="1"/>
</dbReference>
<comment type="caution">
    <text evidence="8">The sequence shown here is derived from an EMBL/GenBank/DDBJ whole genome shotgun (WGS) entry which is preliminary data.</text>
</comment>
<dbReference type="SUPFAM" id="SSF56672">
    <property type="entry name" value="DNA/RNA polymerases"/>
    <property type="match status" value="1"/>
</dbReference>
<dbReference type="AlphaFoldDB" id="A0A7J7JJL6"/>
<proteinExistence type="predicted"/>
<keyword evidence="3" id="KW-0540">Nuclease</keyword>
<evidence type="ECO:0000256" key="5">
    <source>
        <dbReference type="ARBA" id="ARBA00022801"/>
    </source>
</evidence>
<dbReference type="InterPro" id="IPR043502">
    <property type="entry name" value="DNA/RNA_pol_sf"/>
</dbReference>